<evidence type="ECO:0000256" key="10">
    <source>
        <dbReference type="ARBA" id="ARBA00023209"/>
    </source>
</evidence>
<keyword evidence="2 12" id="KW-1003">Cell membrane</keyword>
<protein>
    <recommendedName>
        <fullName evidence="12 13">Cardiolipin synthase</fullName>
        <shortName evidence="12">CL synthase</shortName>
        <ecNumber evidence="12 13">2.7.8.-</ecNumber>
    </recommendedName>
</protein>
<feature type="transmembrane region" description="Helical" evidence="12">
    <location>
        <begin position="6"/>
        <end position="22"/>
    </location>
</feature>
<dbReference type="GO" id="GO:0032049">
    <property type="term" value="P:cardiolipin biosynthetic process"/>
    <property type="evidence" value="ECO:0007669"/>
    <property type="project" value="UniProtKB-UniRule"/>
</dbReference>
<evidence type="ECO:0000256" key="5">
    <source>
        <dbReference type="ARBA" id="ARBA00022692"/>
    </source>
</evidence>
<dbReference type="GO" id="GO:0008808">
    <property type="term" value="F:cardiolipin synthase activity"/>
    <property type="evidence" value="ECO:0007669"/>
    <property type="project" value="UniProtKB-UniRule"/>
</dbReference>
<comment type="function">
    <text evidence="12">Catalyzes the reversible phosphatidyl group transfer from one phosphatidylglycerol molecule to another to form cardiolipin (CL) (diphosphatidylglycerol) and glycerol.</text>
</comment>
<gene>
    <name evidence="15" type="ORF">SAMN05421540_10826</name>
</gene>
<dbReference type="InterPro" id="IPR027379">
    <property type="entry name" value="CLS_N"/>
</dbReference>
<feature type="active site" evidence="12">
    <location>
        <position position="225"/>
    </location>
</feature>
<comment type="similarity">
    <text evidence="12">Belongs to the phospholipase D family. Cardiolipin synthase subfamily.</text>
</comment>
<comment type="catalytic activity">
    <reaction evidence="12">
        <text>2 a 1,2-diacyl-sn-glycero-3-phospho-(1'-sn-glycerol) = a cardiolipin + glycerol</text>
        <dbReference type="Rhea" id="RHEA:31451"/>
        <dbReference type="ChEBI" id="CHEBI:17754"/>
        <dbReference type="ChEBI" id="CHEBI:62237"/>
        <dbReference type="ChEBI" id="CHEBI:64716"/>
    </reaction>
</comment>
<dbReference type="InterPro" id="IPR022924">
    <property type="entry name" value="Cardiolipin_synthase"/>
</dbReference>
<dbReference type="EMBL" id="FNQF01000008">
    <property type="protein sequence ID" value="SEA60113.1"/>
    <property type="molecule type" value="Genomic_DNA"/>
</dbReference>
<keyword evidence="11 12" id="KW-1208">Phospholipid metabolism</keyword>
<evidence type="ECO:0000313" key="16">
    <source>
        <dbReference type="Proteomes" id="UP000198820"/>
    </source>
</evidence>
<evidence type="ECO:0000256" key="1">
    <source>
        <dbReference type="ARBA" id="ARBA00004651"/>
    </source>
</evidence>
<proteinExistence type="inferred from homology"/>
<evidence type="ECO:0000256" key="11">
    <source>
        <dbReference type="ARBA" id="ARBA00023264"/>
    </source>
</evidence>
<evidence type="ECO:0000256" key="8">
    <source>
        <dbReference type="ARBA" id="ARBA00023098"/>
    </source>
</evidence>
<dbReference type="SMART" id="SM00155">
    <property type="entry name" value="PLDc"/>
    <property type="match status" value="2"/>
</dbReference>
<organism evidence="15 16">
    <name type="scientific">Psychroflexus halocasei</name>
    <dbReference type="NCBI Taxonomy" id="908615"/>
    <lineage>
        <taxon>Bacteria</taxon>
        <taxon>Pseudomonadati</taxon>
        <taxon>Bacteroidota</taxon>
        <taxon>Flavobacteriia</taxon>
        <taxon>Flavobacteriales</taxon>
        <taxon>Flavobacteriaceae</taxon>
        <taxon>Psychroflexus</taxon>
    </lineage>
</organism>
<reference evidence="15 16" key="1">
    <citation type="submission" date="2016-10" db="EMBL/GenBank/DDBJ databases">
        <authorList>
            <person name="de Groot N.N."/>
        </authorList>
    </citation>
    <scope>NUCLEOTIDE SEQUENCE [LARGE SCALE GENOMIC DNA]</scope>
    <source>
        <strain evidence="15 16">DSM 23581</strain>
    </source>
</reference>
<dbReference type="Gene3D" id="3.30.870.10">
    <property type="entry name" value="Endonuclease Chain A"/>
    <property type="match status" value="2"/>
</dbReference>
<dbReference type="Pfam" id="PF13396">
    <property type="entry name" value="PLDc_N"/>
    <property type="match status" value="1"/>
</dbReference>
<accession>A0A1H4CIG7</accession>
<feature type="active site" evidence="12">
    <location>
        <position position="399"/>
    </location>
</feature>
<dbReference type="HAMAP" id="MF_01916">
    <property type="entry name" value="Cardiolipin_synth_Cls"/>
    <property type="match status" value="1"/>
</dbReference>
<feature type="domain" description="PLD phosphodiesterase" evidence="14">
    <location>
        <begin position="394"/>
        <end position="421"/>
    </location>
</feature>
<dbReference type="EC" id="2.7.8.-" evidence="12 13"/>
<feature type="active site" evidence="12">
    <location>
        <position position="218"/>
    </location>
</feature>
<dbReference type="PANTHER" id="PTHR21248">
    <property type="entry name" value="CARDIOLIPIN SYNTHASE"/>
    <property type="match status" value="1"/>
</dbReference>
<evidence type="ECO:0000256" key="2">
    <source>
        <dbReference type="ARBA" id="ARBA00022475"/>
    </source>
</evidence>
<keyword evidence="6" id="KW-0677">Repeat</keyword>
<evidence type="ECO:0000256" key="4">
    <source>
        <dbReference type="ARBA" id="ARBA00022679"/>
    </source>
</evidence>
<feature type="domain" description="PLD phosphodiesterase" evidence="14">
    <location>
        <begin position="213"/>
        <end position="240"/>
    </location>
</feature>
<dbReference type="PROSITE" id="PS50035">
    <property type="entry name" value="PLD"/>
    <property type="match status" value="2"/>
</dbReference>
<evidence type="ECO:0000256" key="6">
    <source>
        <dbReference type="ARBA" id="ARBA00022737"/>
    </source>
</evidence>
<dbReference type="InterPro" id="IPR030874">
    <property type="entry name" value="Cardiolipin_synth_Firmi"/>
</dbReference>
<evidence type="ECO:0000256" key="12">
    <source>
        <dbReference type="HAMAP-Rule" id="MF_01916"/>
    </source>
</evidence>
<dbReference type="Proteomes" id="UP000198820">
    <property type="component" value="Unassembled WGS sequence"/>
</dbReference>
<evidence type="ECO:0000313" key="15">
    <source>
        <dbReference type="EMBL" id="SEA60113.1"/>
    </source>
</evidence>
<evidence type="ECO:0000256" key="7">
    <source>
        <dbReference type="ARBA" id="ARBA00022989"/>
    </source>
</evidence>
<keyword evidence="4 12" id="KW-0808">Transferase</keyword>
<dbReference type="Pfam" id="PF13091">
    <property type="entry name" value="PLDc_2"/>
    <property type="match status" value="2"/>
</dbReference>
<comment type="subcellular location">
    <subcellularLocation>
        <location evidence="1 12">Cell membrane</location>
        <topology evidence="1 12">Multi-pass membrane protein</topology>
    </subcellularLocation>
</comment>
<evidence type="ECO:0000256" key="3">
    <source>
        <dbReference type="ARBA" id="ARBA00022516"/>
    </source>
</evidence>
<dbReference type="InterPro" id="IPR025202">
    <property type="entry name" value="PLD-like_dom"/>
</dbReference>
<keyword evidence="7 12" id="KW-1133">Transmembrane helix</keyword>
<feature type="active site" evidence="12">
    <location>
        <position position="401"/>
    </location>
</feature>
<feature type="active site" evidence="12">
    <location>
        <position position="220"/>
    </location>
</feature>
<evidence type="ECO:0000256" key="9">
    <source>
        <dbReference type="ARBA" id="ARBA00023136"/>
    </source>
</evidence>
<dbReference type="NCBIfam" id="TIGR04265">
    <property type="entry name" value="bac_cardiolipin"/>
    <property type="match status" value="1"/>
</dbReference>
<dbReference type="PANTHER" id="PTHR21248:SF22">
    <property type="entry name" value="PHOSPHOLIPASE D"/>
    <property type="match status" value="1"/>
</dbReference>
<keyword evidence="3 12" id="KW-0444">Lipid biosynthesis</keyword>
<keyword evidence="16" id="KW-1185">Reference proteome</keyword>
<feature type="transmembrane region" description="Helical" evidence="12">
    <location>
        <begin position="31"/>
        <end position="51"/>
    </location>
</feature>
<dbReference type="RefSeq" id="WP_234953131.1">
    <property type="nucleotide sequence ID" value="NZ_FNQF01000008.1"/>
</dbReference>
<keyword evidence="10 12" id="KW-0594">Phospholipid biosynthesis</keyword>
<dbReference type="GO" id="GO:0005886">
    <property type="term" value="C:plasma membrane"/>
    <property type="evidence" value="ECO:0007669"/>
    <property type="project" value="UniProtKB-SubCell"/>
</dbReference>
<keyword evidence="5 12" id="KW-0812">Transmembrane</keyword>
<dbReference type="STRING" id="908615.SAMN05421540_10826"/>
<dbReference type="SUPFAM" id="SSF56024">
    <property type="entry name" value="Phospholipase D/nuclease"/>
    <property type="match status" value="2"/>
</dbReference>
<dbReference type="InterPro" id="IPR001736">
    <property type="entry name" value="PLipase_D/transphosphatidylase"/>
</dbReference>
<keyword evidence="9 12" id="KW-0472">Membrane</keyword>
<dbReference type="CDD" id="cd09110">
    <property type="entry name" value="PLDc_CLS_1"/>
    <property type="match status" value="1"/>
</dbReference>
<keyword evidence="8 12" id="KW-0443">Lipid metabolism</keyword>
<dbReference type="AlphaFoldDB" id="A0A1H4CIG7"/>
<name>A0A1H4CIG7_9FLAO</name>
<dbReference type="CDD" id="cd09112">
    <property type="entry name" value="PLDc_CLS_2"/>
    <property type="match status" value="1"/>
</dbReference>
<evidence type="ECO:0000256" key="13">
    <source>
        <dbReference type="NCBIfam" id="TIGR04265"/>
    </source>
</evidence>
<evidence type="ECO:0000259" key="14">
    <source>
        <dbReference type="PROSITE" id="PS50035"/>
    </source>
</evidence>
<sequence>MHLFLQIAYGLLIFLVILRILYDTRDATKALAYILLVIFLPLLGIFFYFSFGVNYRKRKIYSKKIIKDVKLREKIETNLKKYHQDVIDEKLVANQHTNLVNFVAQAGRNPLAANNQIDLLENGEDKFPVLLEALQNAQKHIHLQYYIFADDITGNQIADVLVRKAQEGVEVRFMYDDFGSHALGRKFIRKLEAGGVETAPFYKIIWYAFANRLNYRNHRKIVIIDGVTSFVGGINVSDRYRNDLSLNQIFWRDTHLKIHGSASFFLQYIFISDWNFCSKTPITEHQNYLLRPEAVPQLKGDVVQVVSSGPDSDLPVIYYTLIEAINSAKKSIYITSPYFIPGNSLMDALIIAANKNIDIKILVPGKSDSVMVNLAAQSYYTELSHYGVEIYRYERGFVHAKTLCIDDDIAMVGSANMDYRSFDLNFEANAIVYSKKLNSELSALFFKDIKSSEMIDPELYLKRSKAQQLLEKIFRLLSPFL</sequence>
<feature type="active site" evidence="12">
    <location>
        <position position="406"/>
    </location>
</feature>